<dbReference type="GO" id="GO:0004364">
    <property type="term" value="F:glutathione transferase activity"/>
    <property type="evidence" value="ECO:0007669"/>
    <property type="project" value="UniProtKB-EC"/>
</dbReference>
<dbReference type="Gene3D" id="1.20.1050.10">
    <property type="match status" value="1"/>
</dbReference>
<feature type="domain" description="GST C-terminal" evidence="8">
    <location>
        <begin position="91"/>
        <end position="212"/>
    </location>
</feature>
<dbReference type="Gene3D" id="3.40.30.10">
    <property type="entry name" value="Glutaredoxin"/>
    <property type="match status" value="1"/>
</dbReference>
<dbReference type="PROSITE" id="PS50405">
    <property type="entry name" value="GST_CTER"/>
    <property type="match status" value="1"/>
</dbReference>
<dbReference type="PANTHER" id="PTHR11571:SF222">
    <property type="entry name" value="GLUTATHIONE TRANSFERASE"/>
    <property type="match status" value="1"/>
</dbReference>
<dbReference type="InterPro" id="IPR004045">
    <property type="entry name" value="Glutathione_S-Trfase_N"/>
</dbReference>
<dbReference type="EC" id="2.5.1.18" evidence="3"/>
<dbReference type="FunFam" id="3.40.30.10:FF:000019">
    <property type="entry name" value="Glutathione S-transferase Mu"/>
    <property type="match status" value="1"/>
</dbReference>
<feature type="domain" description="GST N-terminal" evidence="7">
    <location>
        <begin position="2"/>
        <end position="89"/>
    </location>
</feature>
<dbReference type="InterPro" id="IPR040079">
    <property type="entry name" value="Glutathione_S-Trfase"/>
</dbReference>
<dbReference type="RefSeq" id="XP_066912976.1">
    <property type="nucleotide sequence ID" value="XM_067056875.1"/>
</dbReference>
<reference evidence="9" key="1">
    <citation type="submission" date="2021-01" db="UniProtKB">
        <authorList>
            <consortium name="EnsemblMetazoa"/>
        </authorList>
    </citation>
    <scope>IDENTIFICATION</scope>
</reference>
<dbReference type="InterPro" id="IPR010987">
    <property type="entry name" value="Glutathione-S-Trfase_C-like"/>
</dbReference>
<evidence type="ECO:0000256" key="4">
    <source>
        <dbReference type="ARBA" id="ARBA00022679"/>
    </source>
</evidence>
<dbReference type="Pfam" id="PF14497">
    <property type="entry name" value="GST_C_3"/>
    <property type="match status" value="1"/>
</dbReference>
<evidence type="ECO:0000256" key="6">
    <source>
        <dbReference type="ARBA" id="ARBA00081375"/>
    </source>
</evidence>
<evidence type="ECO:0000259" key="7">
    <source>
        <dbReference type="PROSITE" id="PS50404"/>
    </source>
</evidence>
<dbReference type="OrthoDB" id="4951845at2759"/>
<dbReference type="InterPro" id="IPR003081">
    <property type="entry name" value="GST_mu"/>
</dbReference>
<dbReference type="SFLD" id="SFLDG00363">
    <property type="entry name" value="AMPS_(cytGST):_Alpha-__Mu-__Pi"/>
    <property type="match status" value="1"/>
</dbReference>
<dbReference type="Proteomes" id="UP000594262">
    <property type="component" value="Unplaced"/>
</dbReference>
<evidence type="ECO:0000313" key="10">
    <source>
        <dbReference type="Proteomes" id="UP000594262"/>
    </source>
</evidence>
<comment type="catalytic activity">
    <reaction evidence="5">
        <text>RX + glutathione = an S-substituted glutathione + a halide anion + H(+)</text>
        <dbReference type="Rhea" id="RHEA:16437"/>
        <dbReference type="ChEBI" id="CHEBI:15378"/>
        <dbReference type="ChEBI" id="CHEBI:16042"/>
        <dbReference type="ChEBI" id="CHEBI:17792"/>
        <dbReference type="ChEBI" id="CHEBI:57925"/>
        <dbReference type="ChEBI" id="CHEBI:90779"/>
        <dbReference type="EC" id="2.5.1.18"/>
    </reaction>
</comment>
<protein>
    <recommendedName>
        <fullName evidence="3">glutathione transferase</fullName>
        <ecNumber evidence="3">2.5.1.18</ecNumber>
    </recommendedName>
    <alternativeName>
        <fullName evidence="6">GST class-mu</fullName>
    </alternativeName>
</protein>
<dbReference type="SUPFAM" id="SSF52833">
    <property type="entry name" value="Thioredoxin-like"/>
    <property type="match status" value="1"/>
</dbReference>
<dbReference type="PANTHER" id="PTHR11571">
    <property type="entry name" value="GLUTATHIONE S-TRANSFERASE"/>
    <property type="match status" value="1"/>
</dbReference>
<dbReference type="PRINTS" id="PR01267">
    <property type="entry name" value="GSTRNSFRASEM"/>
</dbReference>
<dbReference type="CDD" id="cd03075">
    <property type="entry name" value="GST_N_Mu"/>
    <property type="match status" value="1"/>
</dbReference>
<dbReference type="Pfam" id="PF02798">
    <property type="entry name" value="GST_N"/>
    <property type="match status" value="1"/>
</dbReference>
<dbReference type="SFLD" id="SFLDG01205">
    <property type="entry name" value="AMPS.1"/>
    <property type="match status" value="1"/>
</dbReference>
<dbReference type="InterPro" id="IPR036249">
    <property type="entry name" value="Thioredoxin-like_sf"/>
</dbReference>
<evidence type="ECO:0000256" key="5">
    <source>
        <dbReference type="ARBA" id="ARBA00047960"/>
    </source>
</evidence>
<dbReference type="GeneID" id="136800253"/>
<dbReference type="InterPro" id="IPR036282">
    <property type="entry name" value="Glutathione-S-Trfase_C_sf"/>
</dbReference>
<accession>A0A7M5TR95</accession>
<dbReference type="PROSITE" id="PS50404">
    <property type="entry name" value="GST_NTER"/>
    <property type="match status" value="1"/>
</dbReference>
<organism evidence="9 10">
    <name type="scientific">Clytia hemisphaerica</name>
    <dbReference type="NCBI Taxonomy" id="252671"/>
    <lineage>
        <taxon>Eukaryota</taxon>
        <taxon>Metazoa</taxon>
        <taxon>Cnidaria</taxon>
        <taxon>Hydrozoa</taxon>
        <taxon>Hydroidolina</taxon>
        <taxon>Leptothecata</taxon>
        <taxon>Obeliida</taxon>
        <taxon>Clytiidae</taxon>
        <taxon>Clytia</taxon>
    </lineage>
</organism>
<name>A0A7M5TR95_9CNID</name>
<evidence type="ECO:0000259" key="8">
    <source>
        <dbReference type="PROSITE" id="PS50405"/>
    </source>
</evidence>
<evidence type="ECO:0000256" key="2">
    <source>
        <dbReference type="ARBA" id="ARBA00005861"/>
    </source>
</evidence>
<sequence>MAPIVFAYWKIRGLAQSIRLLLGYTKTDFEDKHYECGEAPTFDRSCWYNVKETLGFDFPNLPYLIDGDVKITQSNAIHRYIARKNGMVGETDEERLQIDILENQLMDFRNDFVMMLYFTPPDLYENKRQEYIKRNKIFLGRLSKYLGDKTFFVGKKLTFVDFIIYELLDQHKLFEISMFEDCQNLLDFVSRFENIPEIMEFMSSEKFFKGPINNKDALFK</sequence>
<comment type="function">
    <text evidence="1">Conjugation of reduced glutathione to a wide number of exogenous and endogenous hydrophobic electrophiles.</text>
</comment>
<keyword evidence="10" id="KW-1185">Reference proteome</keyword>
<dbReference type="FunFam" id="1.20.1050.10:FF:000003">
    <property type="entry name" value="Glutathione S-transferase 2"/>
    <property type="match status" value="1"/>
</dbReference>
<dbReference type="GO" id="GO:0006749">
    <property type="term" value="P:glutathione metabolic process"/>
    <property type="evidence" value="ECO:0007669"/>
    <property type="project" value="TreeGrafter"/>
</dbReference>
<dbReference type="AlphaFoldDB" id="A0A7M5TR95"/>
<dbReference type="InterPro" id="IPR004046">
    <property type="entry name" value="GST_C"/>
</dbReference>
<dbReference type="SUPFAM" id="SSF47616">
    <property type="entry name" value="GST C-terminal domain-like"/>
    <property type="match status" value="1"/>
</dbReference>
<evidence type="ECO:0000313" key="9">
    <source>
        <dbReference type="EnsemblMetazoa" id="CLYHEMP000638.1"/>
    </source>
</evidence>
<proteinExistence type="inferred from homology"/>
<dbReference type="EnsemblMetazoa" id="CLYHEMT000638.1">
    <property type="protein sequence ID" value="CLYHEMP000638.1"/>
    <property type="gene ID" value="CLYHEMG000638"/>
</dbReference>
<keyword evidence="4" id="KW-0808">Transferase</keyword>
<evidence type="ECO:0000256" key="1">
    <source>
        <dbReference type="ARBA" id="ARBA00003701"/>
    </source>
</evidence>
<dbReference type="SFLD" id="SFLDS00019">
    <property type="entry name" value="Glutathione_Transferase_(cytos"/>
    <property type="match status" value="1"/>
</dbReference>
<dbReference type="InterPro" id="IPR050213">
    <property type="entry name" value="GST_superfamily"/>
</dbReference>
<comment type="similarity">
    <text evidence="2">Belongs to the GST superfamily. Mu family.</text>
</comment>
<evidence type="ECO:0000256" key="3">
    <source>
        <dbReference type="ARBA" id="ARBA00012452"/>
    </source>
</evidence>